<dbReference type="Proteomes" id="UP000093309">
    <property type="component" value="Unassembled WGS sequence"/>
</dbReference>
<dbReference type="OrthoDB" id="9778880at2"/>
<proteinExistence type="inferred from homology"/>
<evidence type="ECO:0000256" key="3">
    <source>
        <dbReference type="PIRNR" id="PIRNR001365"/>
    </source>
</evidence>
<dbReference type="CDD" id="cd00408">
    <property type="entry name" value="DHDPS-like"/>
    <property type="match status" value="1"/>
</dbReference>
<dbReference type="SMART" id="SM01130">
    <property type="entry name" value="DHDPS"/>
    <property type="match status" value="1"/>
</dbReference>
<feature type="active site" description="Schiff-base intermediate with substrate" evidence="4">
    <location>
        <position position="170"/>
    </location>
</feature>
<dbReference type="RefSeq" id="WP_065856979.1">
    <property type="nucleotide sequence ID" value="NZ_LYPC01000027.1"/>
</dbReference>
<evidence type="ECO:0000256" key="1">
    <source>
        <dbReference type="ARBA" id="ARBA00007592"/>
    </source>
</evidence>
<comment type="caution">
    <text evidence="5">The sequence shown here is derived from an EMBL/GenBank/DDBJ whole genome shotgun (WGS) entry which is preliminary data.</text>
</comment>
<protein>
    <submittedName>
        <fullName evidence="5">Dihydrodipicolinate synthase family protein</fullName>
    </submittedName>
</protein>
<sequence length="309" mass="34331">MRSLSSEEIVGNYATLLLPINEDDSIHFGKLQEEIDYLIGAGVDGIYSNGTAGEFYTQSEDEFVRVNEMLAAACEKAGMPFQVGASQMSPQLSLVRIKQAVQWHPSAIQIILSDWFPLKDEEVIDCLKRFAEAAAPVGIVLYNPPHAKRIVPPELYARIRAEIPNIVGIKVAGGNDDWYKAMNTHAKGISIFVPGHFLASGYARGAHGAYSNVACLSPLGAQRWYERMKTDLPGALEQEKRIVQFMTENITPYITVQGYCNAACDKLLSAIGGWAEVGTRLRWPYRWIPASEADRLRPIARELIPEMFI</sequence>
<accession>A0A1C0ZWT9</accession>
<organism evidence="5 6">
    <name type="scientific">Paenibacillus pectinilyticus</name>
    <dbReference type="NCBI Taxonomy" id="512399"/>
    <lineage>
        <taxon>Bacteria</taxon>
        <taxon>Bacillati</taxon>
        <taxon>Bacillota</taxon>
        <taxon>Bacilli</taxon>
        <taxon>Bacillales</taxon>
        <taxon>Paenibacillaceae</taxon>
        <taxon>Paenibacillus</taxon>
    </lineage>
</organism>
<dbReference type="InterPro" id="IPR002220">
    <property type="entry name" value="DapA-like"/>
</dbReference>
<name>A0A1C0ZWT9_9BACL</name>
<dbReference type="PANTHER" id="PTHR12128">
    <property type="entry name" value="DIHYDRODIPICOLINATE SYNTHASE"/>
    <property type="match status" value="1"/>
</dbReference>
<evidence type="ECO:0000256" key="2">
    <source>
        <dbReference type="ARBA" id="ARBA00023239"/>
    </source>
</evidence>
<comment type="similarity">
    <text evidence="1 3">Belongs to the DapA family.</text>
</comment>
<evidence type="ECO:0000256" key="4">
    <source>
        <dbReference type="PIRSR" id="PIRSR001365-1"/>
    </source>
</evidence>
<keyword evidence="6" id="KW-1185">Reference proteome</keyword>
<dbReference type="AlphaFoldDB" id="A0A1C0ZWT9"/>
<reference evidence="6" key="1">
    <citation type="submission" date="2016-05" db="EMBL/GenBank/DDBJ databases">
        <title>Paenibacillus oryzae. sp. nov., isolated from the rice root.</title>
        <authorList>
            <person name="Zhang J."/>
            <person name="Zhang X."/>
        </authorList>
    </citation>
    <scope>NUCLEOTIDE SEQUENCE [LARGE SCALE GENOMIC DNA]</scope>
    <source>
        <strain evidence="6">KCTC13222</strain>
    </source>
</reference>
<evidence type="ECO:0000313" key="5">
    <source>
        <dbReference type="EMBL" id="OCT12565.1"/>
    </source>
</evidence>
<dbReference type="GO" id="GO:0008840">
    <property type="term" value="F:4-hydroxy-tetrahydrodipicolinate synthase activity"/>
    <property type="evidence" value="ECO:0007669"/>
    <property type="project" value="TreeGrafter"/>
</dbReference>
<gene>
    <name evidence="5" type="ORF">A8709_32635</name>
</gene>
<keyword evidence="2 3" id="KW-0456">Lyase</keyword>
<dbReference type="SUPFAM" id="SSF51569">
    <property type="entry name" value="Aldolase"/>
    <property type="match status" value="1"/>
</dbReference>
<dbReference type="InterPro" id="IPR013785">
    <property type="entry name" value="Aldolase_TIM"/>
</dbReference>
<feature type="active site" description="Proton donor/acceptor" evidence="4">
    <location>
        <position position="142"/>
    </location>
</feature>
<dbReference type="PIRSF" id="PIRSF001365">
    <property type="entry name" value="DHDPS"/>
    <property type="match status" value="1"/>
</dbReference>
<dbReference type="Gene3D" id="3.20.20.70">
    <property type="entry name" value="Aldolase class I"/>
    <property type="match status" value="1"/>
</dbReference>
<dbReference type="PANTHER" id="PTHR12128:SF66">
    <property type="entry name" value="4-HYDROXY-2-OXOGLUTARATE ALDOLASE, MITOCHONDRIAL"/>
    <property type="match status" value="1"/>
</dbReference>
<dbReference type="EMBL" id="LYPC01000027">
    <property type="protein sequence ID" value="OCT12565.1"/>
    <property type="molecule type" value="Genomic_DNA"/>
</dbReference>
<dbReference type="Pfam" id="PF00701">
    <property type="entry name" value="DHDPS"/>
    <property type="match status" value="1"/>
</dbReference>
<evidence type="ECO:0000313" key="6">
    <source>
        <dbReference type="Proteomes" id="UP000093309"/>
    </source>
</evidence>
<dbReference type="STRING" id="512399.A8709_32635"/>